<dbReference type="EMBL" id="JAGGKT010000001">
    <property type="protein sequence ID" value="MBP1930177.1"/>
    <property type="molecule type" value="Genomic_DNA"/>
</dbReference>
<feature type="compositionally biased region" description="Basic and acidic residues" evidence="1">
    <location>
        <begin position="1"/>
        <end position="29"/>
    </location>
</feature>
<gene>
    <name evidence="2" type="ORF">J2Z37_000164</name>
</gene>
<evidence type="ECO:0000313" key="2">
    <source>
        <dbReference type="EMBL" id="MBP1930177.1"/>
    </source>
</evidence>
<protein>
    <submittedName>
        <fullName evidence="2">Uncharacterized protein</fullName>
    </submittedName>
</protein>
<feature type="region of interest" description="Disordered" evidence="1">
    <location>
        <begin position="1"/>
        <end position="65"/>
    </location>
</feature>
<name>A0ABS4GJ45_9BACL</name>
<reference evidence="2 3" key="1">
    <citation type="submission" date="2021-03" db="EMBL/GenBank/DDBJ databases">
        <title>Genomic Encyclopedia of Type Strains, Phase IV (KMG-IV): sequencing the most valuable type-strain genomes for metagenomic binning, comparative biology and taxonomic classification.</title>
        <authorList>
            <person name="Goeker M."/>
        </authorList>
    </citation>
    <scope>NUCLEOTIDE SEQUENCE [LARGE SCALE GENOMIC DNA]</scope>
    <source>
        <strain evidence="2 3">DSM 24738</strain>
    </source>
</reference>
<evidence type="ECO:0000256" key="1">
    <source>
        <dbReference type="SAM" id="MobiDB-lite"/>
    </source>
</evidence>
<proteinExistence type="predicted"/>
<feature type="compositionally biased region" description="Polar residues" evidence="1">
    <location>
        <begin position="30"/>
        <end position="56"/>
    </location>
</feature>
<comment type="caution">
    <text evidence="2">The sequence shown here is derived from an EMBL/GenBank/DDBJ whole genome shotgun (WGS) entry which is preliminary data.</text>
</comment>
<accession>A0ABS4GJ45</accession>
<organism evidence="2 3">
    <name type="scientific">Ammoniphilus resinae</name>
    <dbReference type="NCBI Taxonomy" id="861532"/>
    <lineage>
        <taxon>Bacteria</taxon>
        <taxon>Bacillati</taxon>
        <taxon>Bacillota</taxon>
        <taxon>Bacilli</taxon>
        <taxon>Bacillales</taxon>
        <taxon>Paenibacillaceae</taxon>
        <taxon>Aneurinibacillus group</taxon>
        <taxon>Ammoniphilus</taxon>
    </lineage>
</organism>
<dbReference type="Proteomes" id="UP001519343">
    <property type="component" value="Unassembled WGS sequence"/>
</dbReference>
<sequence length="65" mass="7448">MSDNKENGTTERRKISLQEAIKQKMENKKLQSASGNPMTNMSNTTHKMKSQQTKKPNNQRKRTGV</sequence>
<keyword evidence="3" id="KW-1185">Reference proteome</keyword>
<evidence type="ECO:0000313" key="3">
    <source>
        <dbReference type="Proteomes" id="UP001519343"/>
    </source>
</evidence>
<dbReference type="RefSeq" id="WP_209807970.1">
    <property type="nucleotide sequence ID" value="NZ_JAGGKT010000001.1"/>
</dbReference>